<dbReference type="InterPro" id="IPR024029">
    <property type="entry name" value="Pyridox_Oxase_FMN-dep"/>
</dbReference>
<evidence type="ECO:0000313" key="2">
    <source>
        <dbReference type="EMBL" id="SAI68722.1"/>
    </source>
</evidence>
<dbReference type="NCBIfam" id="TIGR04025">
    <property type="entry name" value="PPOX_FMN_DR2398"/>
    <property type="match status" value="1"/>
</dbReference>
<dbReference type="STRING" id="123899.SAMEA3906487_01455"/>
<dbReference type="Pfam" id="PF01243">
    <property type="entry name" value="PNPOx_N"/>
    <property type="match status" value="1"/>
</dbReference>
<dbReference type="KEGG" id="btrm:SAMEA390648701455"/>
<protein>
    <submittedName>
        <fullName evidence="2">Pyridoxamine 5'-phosphate oxidase</fullName>
    </submittedName>
</protein>
<evidence type="ECO:0000259" key="1">
    <source>
        <dbReference type="Pfam" id="PF01243"/>
    </source>
</evidence>
<dbReference type="PANTHER" id="PTHR42815:SF2">
    <property type="entry name" value="FAD-BINDING, PUTATIVE (AFU_ORTHOLOGUE AFUA_6G07600)-RELATED"/>
    <property type="match status" value="1"/>
</dbReference>
<sequence length="208" mass="22843">MTPDPRYRITDVQALAERYGEPGQASLSKELDYLHPHYQAFIQAAPFAVLATSSAEGLDASPRGDPAGFVAVHDAHTLMLPDRRGNNRIDSLRNVLEDPRVALLFLIPGVGETLRVNGRAIISVDPQLLEHYAMDGKPARSVMVVAVEKVYFQCSRAVVRARLWEADSQIPRSALPSTGRMLGDFSAGEIDGAAYDRDLPERLGKTLY</sequence>
<dbReference type="PANTHER" id="PTHR42815">
    <property type="entry name" value="FAD-BINDING, PUTATIVE (AFU_ORTHOLOGUE AFUA_6G07600)-RELATED"/>
    <property type="match status" value="1"/>
</dbReference>
<dbReference type="Proteomes" id="UP000076825">
    <property type="component" value="Chromosome 1"/>
</dbReference>
<dbReference type="Gene3D" id="2.30.110.10">
    <property type="entry name" value="Electron Transport, Fmn-binding Protein, Chain A"/>
    <property type="match status" value="1"/>
</dbReference>
<dbReference type="eggNOG" id="COG3576">
    <property type="taxonomic scope" value="Bacteria"/>
</dbReference>
<dbReference type="EMBL" id="LT546645">
    <property type="protein sequence ID" value="SAI68722.1"/>
    <property type="molecule type" value="Genomic_DNA"/>
</dbReference>
<evidence type="ECO:0000313" key="3">
    <source>
        <dbReference type="Proteomes" id="UP000076825"/>
    </source>
</evidence>
<dbReference type="OrthoDB" id="9796486at2"/>
<dbReference type="GeneID" id="56591255"/>
<dbReference type="AlphaFoldDB" id="A0A157SE65"/>
<dbReference type="InterPro" id="IPR012349">
    <property type="entry name" value="Split_barrel_FMN-bd"/>
</dbReference>
<name>A0A157SE65_9BORD</name>
<keyword evidence="3" id="KW-1185">Reference proteome</keyword>
<dbReference type="PATRIC" id="fig|123899.6.peg.1435"/>
<dbReference type="SUPFAM" id="SSF50475">
    <property type="entry name" value="FMN-binding split barrel"/>
    <property type="match status" value="1"/>
</dbReference>
<accession>A0A157SE65</accession>
<reference evidence="2 3" key="1">
    <citation type="submission" date="2016-04" db="EMBL/GenBank/DDBJ databases">
        <authorList>
            <consortium name="Pathogen Informatics"/>
        </authorList>
    </citation>
    <scope>NUCLEOTIDE SEQUENCE [LARGE SCALE GENOMIC DNA]</scope>
    <source>
        <strain evidence="2 3">H044680328</strain>
    </source>
</reference>
<proteinExistence type="predicted"/>
<dbReference type="RefSeq" id="WP_063491730.1">
    <property type="nucleotide sequence ID" value="NZ_CP016340.1"/>
</dbReference>
<feature type="domain" description="Pyridoxamine 5'-phosphate oxidase N-terminal" evidence="1">
    <location>
        <begin position="35"/>
        <end position="154"/>
    </location>
</feature>
<dbReference type="InterPro" id="IPR011576">
    <property type="entry name" value="Pyridox_Oxase_N"/>
</dbReference>
<gene>
    <name evidence="2" type="ORF">SAMEA3906487_01455</name>
</gene>
<organism evidence="2 3">
    <name type="scientific">Bordetella trematum</name>
    <dbReference type="NCBI Taxonomy" id="123899"/>
    <lineage>
        <taxon>Bacteria</taxon>
        <taxon>Pseudomonadati</taxon>
        <taxon>Pseudomonadota</taxon>
        <taxon>Betaproteobacteria</taxon>
        <taxon>Burkholderiales</taxon>
        <taxon>Alcaligenaceae</taxon>
        <taxon>Bordetella</taxon>
    </lineage>
</organism>